<feature type="transmembrane region" description="Helical" evidence="6">
    <location>
        <begin position="75"/>
        <end position="97"/>
    </location>
</feature>
<keyword evidence="8" id="KW-1185">Reference proteome</keyword>
<feature type="transmembrane region" description="Helical" evidence="6">
    <location>
        <begin position="40"/>
        <end position="63"/>
    </location>
</feature>
<dbReference type="Pfam" id="PF06146">
    <property type="entry name" value="PsiE"/>
    <property type="match status" value="1"/>
</dbReference>
<accession>A0ABV0B1F5</accession>
<reference evidence="7 8" key="1">
    <citation type="submission" date="2024-05" db="EMBL/GenBank/DDBJ databases">
        <title>Microbispora sp.ZYX-F-249.</title>
        <authorList>
            <person name="Xie H."/>
        </authorList>
    </citation>
    <scope>NUCLEOTIDE SEQUENCE [LARGE SCALE GENOMIC DNA]</scope>
    <source>
        <strain evidence="7 8">ZYX-F-249</strain>
    </source>
</reference>
<gene>
    <name evidence="7" type="ORF">AAH991_36290</name>
</gene>
<evidence type="ECO:0000256" key="6">
    <source>
        <dbReference type="SAM" id="Phobius"/>
    </source>
</evidence>
<protein>
    <submittedName>
        <fullName evidence="7">Phosphate-starvation-inducible PsiE family protein</fullName>
    </submittedName>
</protein>
<evidence type="ECO:0000313" key="7">
    <source>
        <dbReference type="EMBL" id="MEN3540621.1"/>
    </source>
</evidence>
<dbReference type="InterPro" id="IPR020948">
    <property type="entry name" value="P_starv_induced_PsiE-like"/>
</dbReference>
<organism evidence="7 8">
    <name type="scientific">Microbispora maris</name>
    <dbReference type="NCBI Taxonomy" id="3144104"/>
    <lineage>
        <taxon>Bacteria</taxon>
        <taxon>Bacillati</taxon>
        <taxon>Actinomycetota</taxon>
        <taxon>Actinomycetes</taxon>
        <taxon>Streptosporangiales</taxon>
        <taxon>Streptosporangiaceae</taxon>
        <taxon>Microbispora</taxon>
    </lineage>
</organism>
<evidence type="ECO:0000256" key="4">
    <source>
        <dbReference type="ARBA" id="ARBA00022989"/>
    </source>
</evidence>
<dbReference type="Proteomes" id="UP001447516">
    <property type="component" value="Unassembled WGS sequence"/>
</dbReference>
<keyword evidence="2" id="KW-1003">Cell membrane</keyword>
<feature type="transmembrane region" description="Helical" evidence="6">
    <location>
        <begin position="109"/>
        <end position="132"/>
    </location>
</feature>
<sequence length="185" mass="20172">MNDDPPARDPRFGDHPSVIRYARNNLDVRLLKVLAAAERVILYVVSAVLLAIAGGIVIMLFAMVVRGGVGWTEKVVVVIEDLLLVLIVLEIFATVLTHLEGGRLRLEPFIIVGIIAVVRHIMSVVVRLTVSMTAAESREQFTEMAVYAGVAVLLTTALALARWSQWKVQQNPDPKLGPVQGDEAG</sequence>
<keyword evidence="4 6" id="KW-1133">Transmembrane helix</keyword>
<comment type="subcellular location">
    <subcellularLocation>
        <location evidence="1">Cell membrane</location>
        <topology evidence="1">Multi-pass membrane protein</topology>
    </subcellularLocation>
</comment>
<evidence type="ECO:0000256" key="5">
    <source>
        <dbReference type="ARBA" id="ARBA00023136"/>
    </source>
</evidence>
<evidence type="ECO:0000256" key="2">
    <source>
        <dbReference type="ARBA" id="ARBA00022475"/>
    </source>
</evidence>
<keyword evidence="5 6" id="KW-0472">Membrane</keyword>
<feature type="transmembrane region" description="Helical" evidence="6">
    <location>
        <begin position="144"/>
        <end position="161"/>
    </location>
</feature>
<dbReference type="RefSeq" id="WP_346230472.1">
    <property type="nucleotide sequence ID" value="NZ_JBDJAW010000054.1"/>
</dbReference>
<evidence type="ECO:0000256" key="1">
    <source>
        <dbReference type="ARBA" id="ARBA00004651"/>
    </source>
</evidence>
<evidence type="ECO:0000313" key="8">
    <source>
        <dbReference type="Proteomes" id="UP001447516"/>
    </source>
</evidence>
<keyword evidence="3 6" id="KW-0812">Transmembrane</keyword>
<evidence type="ECO:0000256" key="3">
    <source>
        <dbReference type="ARBA" id="ARBA00022692"/>
    </source>
</evidence>
<name>A0ABV0B1F5_9ACTN</name>
<proteinExistence type="predicted"/>
<comment type="caution">
    <text evidence="7">The sequence shown here is derived from an EMBL/GenBank/DDBJ whole genome shotgun (WGS) entry which is preliminary data.</text>
</comment>
<dbReference type="EMBL" id="JBDJAW010000054">
    <property type="protein sequence ID" value="MEN3540621.1"/>
    <property type="molecule type" value="Genomic_DNA"/>
</dbReference>